<feature type="transmembrane region" description="Helical" evidence="9">
    <location>
        <begin position="240"/>
        <end position="260"/>
    </location>
</feature>
<keyword evidence="8 11" id="KW-0496">Mitochondrion</keyword>
<feature type="transmembrane region" description="Helical" evidence="9">
    <location>
        <begin position="130"/>
        <end position="150"/>
    </location>
</feature>
<evidence type="ECO:0000256" key="7">
    <source>
        <dbReference type="ARBA" id="ARBA00023136"/>
    </source>
</evidence>
<dbReference type="PANTHER" id="PTHR11403:SF7">
    <property type="entry name" value="CYTOCHROME C OXIDASE SUBUNIT 3"/>
    <property type="match status" value="1"/>
</dbReference>
<dbReference type="FunFam" id="1.20.120.80:FF:000002">
    <property type="entry name" value="Cytochrome c oxidase subunit 3"/>
    <property type="match status" value="1"/>
</dbReference>
<dbReference type="AlphaFoldDB" id="A0A9E8LNU3"/>
<gene>
    <name evidence="11" type="primary">COX3</name>
</gene>
<sequence>MKLNYNHPFHLVTYSPWPLTSSMGVMIFMMGFIKYFNKSIINLKMMGIIIIILSMIQWWRDVIRESSFQGYHTNKVNMNMKWGMSLFIISEVFFFLSFFWSFFHSSLSPSMDIGLNWPPKNIKSFNPFKIPLLNTIILISSGITVTWTHQSMIQNMMFKSKLSLMMTIIMGLYFSSIQLFEYIEAPFSMNDSIFGSTFFMATGFHGLHVLIGTIMLMTCYIRIQNNQMSSMHHFGLEAAIWYWHFVDVVWLFLFSFMYWWSN</sequence>
<keyword evidence="6 9" id="KW-1133">Transmembrane helix</keyword>
<evidence type="ECO:0000313" key="11">
    <source>
        <dbReference type="EMBL" id="UZZ43914.1"/>
    </source>
</evidence>
<evidence type="ECO:0000256" key="8">
    <source>
        <dbReference type="RuleBase" id="RU003375"/>
    </source>
</evidence>
<evidence type="ECO:0000256" key="1">
    <source>
        <dbReference type="ARBA" id="ARBA00004141"/>
    </source>
</evidence>
<dbReference type="InterPro" id="IPR024791">
    <property type="entry name" value="Cyt_c/ubiquinol_Oxase_su3"/>
</dbReference>
<proteinExistence type="inferred from homology"/>
<feature type="transmembrane region" description="Helical" evidence="9">
    <location>
        <begin position="162"/>
        <end position="180"/>
    </location>
</feature>
<keyword evidence="4 8" id="KW-0812">Transmembrane</keyword>
<feature type="transmembrane region" description="Helical" evidence="9">
    <location>
        <begin position="192"/>
        <end position="219"/>
    </location>
</feature>
<dbReference type="InterPro" id="IPR033945">
    <property type="entry name" value="Cyt_c_oxase_su3_dom"/>
</dbReference>
<reference evidence="11" key="1">
    <citation type="submission" date="2021-11" db="EMBL/GenBank/DDBJ databases">
        <authorList>
            <person name="Ge X.-Y."/>
            <person name="Peng L."/>
            <person name="Sun C.-H."/>
            <person name="Wang B.-X."/>
        </authorList>
    </citation>
    <scope>NUCLEOTIDE SEQUENCE</scope>
</reference>
<feature type="transmembrane region" description="Helical" evidence="9">
    <location>
        <begin position="80"/>
        <end position="103"/>
    </location>
</feature>
<reference evidence="11" key="2">
    <citation type="journal article" date="2022" name="Syst. Entomol.">
        <title>Massive gene rearrangements of mitochondrial genomes and implications for the phylogeny of Trichoptera (Insecta).</title>
        <authorList>
            <person name="Ge X."/>
            <person name="Peng L."/>
            <person name="Vogler A.P."/>
            <person name="Morse J.C."/>
            <person name="Yang L."/>
            <person name="Sun C."/>
            <person name="Wang B."/>
        </authorList>
    </citation>
    <scope>NUCLEOTIDE SEQUENCE</scope>
</reference>
<comment type="subcellular location">
    <subcellularLocation>
        <location evidence="1">Membrane</location>
        <topology evidence="1">Multi-pass membrane protein</topology>
    </subcellularLocation>
</comment>
<geneLocation type="mitochondrion" evidence="11"/>
<accession>A0A9E8LNU3</accession>
<name>A0A9E8LNU3_9NEOP</name>
<dbReference type="GO" id="GO:0005739">
    <property type="term" value="C:mitochondrion"/>
    <property type="evidence" value="ECO:0007669"/>
    <property type="project" value="TreeGrafter"/>
</dbReference>
<feature type="transmembrane region" description="Helical" evidence="9">
    <location>
        <begin position="12"/>
        <end position="33"/>
    </location>
</feature>
<dbReference type="GO" id="GO:0016020">
    <property type="term" value="C:membrane"/>
    <property type="evidence" value="ECO:0007669"/>
    <property type="project" value="UniProtKB-SubCell"/>
</dbReference>
<comment type="function">
    <text evidence="8">Component of the cytochrome c oxidase, the last enzyme in the mitochondrial electron transport chain which drives oxidative phosphorylation. The respiratory chain contains 3 multisubunit complexes succinate dehydrogenase (complex II, CII), ubiquinol-cytochrome c oxidoreductase (cytochrome b-c1 complex, complex III, CIII) and cytochrome c oxidase (complex IV, CIV), that cooperate to transfer electrons derived from NADH and succinate to molecular oxygen, creating an electrochemical gradient over the inner membrane that drives transmembrane transport and the ATP synthase. Cytochrome c oxidase is the component of the respiratory chain that catalyzes the reduction of oxygen to water. Electrons originating from reduced cytochrome c in the intermembrane space (IMS) are transferred via the dinuclear copper A center (CU(A)) of subunit 2 and heme A of subunit 1 to the active site in subunit 1, a binuclear center (BNC) formed by heme A3 and copper B (CU(B)). The BNC reduces molecular oxygen to 2 water molecules using 4 electrons from cytochrome c in the IMS and 4 protons from the mitochondrial matrix.</text>
</comment>
<dbReference type="InterPro" id="IPR013833">
    <property type="entry name" value="Cyt_c_oxidase_su3_a-hlx"/>
</dbReference>
<dbReference type="CDD" id="cd01665">
    <property type="entry name" value="Cyt_c_Oxidase_III"/>
    <property type="match status" value="1"/>
</dbReference>
<dbReference type="Gene3D" id="1.20.120.80">
    <property type="entry name" value="Cytochrome c oxidase, subunit III, four-helix bundle"/>
    <property type="match status" value="1"/>
</dbReference>
<evidence type="ECO:0000256" key="5">
    <source>
        <dbReference type="ARBA" id="ARBA00022967"/>
    </source>
</evidence>
<evidence type="ECO:0000256" key="2">
    <source>
        <dbReference type="ARBA" id="ARBA00010581"/>
    </source>
</evidence>
<evidence type="ECO:0000256" key="4">
    <source>
        <dbReference type="ARBA" id="ARBA00022692"/>
    </source>
</evidence>
<dbReference type="Pfam" id="PF00510">
    <property type="entry name" value="COX3"/>
    <property type="match status" value="1"/>
</dbReference>
<dbReference type="PROSITE" id="PS50253">
    <property type="entry name" value="COX3"/>
    <property type="match status" value="1"/>
</dbReference>
<dbReference type="PANTHER" id="PTHR11403">
    <property type="entry name" value="CYTOCHROME C OXIDASE SUBUNIT III"/>
    <property type="match status" value="1"/>
</dbReference>
<evidence type="ECO:0000256" key="6">
    <source>
        <dbReference type="ARBA" id="ARBA00022989"/>
    </source>
</evidence>
<evidence type="ECO:0000259" key="10">
    <source>
        <dbReference type="PROSITE" id="PS50253"/>
    </source>
</evidence>
<keyword evidence="7 9" id="KW-0472">Membrane</keyword>
<comment type="similarity">
    <text evidence="2 8">Belongs to the cytochrome c oxidase subunit 3 family.</text>
</comment>
<dbReference type="InterPro" id="IPR000298">
    <property type="entry name" value="Cyt_c_oxidase-like_su3"/>
</dbReference>
<dbReference type="GO" id="GO:0004129">
    <property type="term" value="F:cytochrome-c oxidase activity"/>
    <property type="evidence" value="ECO:0007669"/>
    <property type="project" value="InterPro"/>
</dbReference>
<dbReference type="SUPFAM" id="SSF81452">
    <property type="entry name" value="Cytochrome c oxidase subunit III-like"/>
    <property type="match status" value="1"/>
</dbReference>
<evidence type="ECO:0000256" key="9">
    <source>
        <dbReference type="SAM" id="Phobius"/>
    </source>
</evidence>
<protein>
    <recommendedName>
        <fullName evidence="3 8">Cytochrome c oxidase subunit 3</fullName>
    </recommendedName>
</protein>
<dbReference type="GO" id="GO:0006123">
    <property type="term" value="P:mitochondrial electron transport, cytochrome c to oxygen"/>
    <property type="evidence" value="ECO:0007669"/>
    <property type="project" value="TreeGrafter"/>
</dbReference>
<evidence type="ECO:0000256" key="3">
    <source>
        <dbReference type="ARBA" id="ARBA00015944"/>
    </source>
</evidence>
<organism evidence="11">
    <name type="scientific">Ecnomus sp. XG-2021</name>
    <dbReference type="NCBI Taxonomy" id="2996734"/>
    <lineage>
        <taxon>Eukaryota</taxon>
        <taxon>Metazoa</taxon>
        <taxon>Ecdysozoa</taxon>
        <taxon>Arthropoda</taxon>
        <taxon>Hexapoda</taxon>
        <taxon>Insecta</taxon>
        <taxon>Pterygota</taxon>
        <taxon>Neoptera</taxon>
        <taxon>Endopterygota</taxon>
        <taxon>Trichoptera</taxon>
        <taxon>Annulipalpia</taxon>
        <taxon>Psychomyioidea</taxon>
        <taxon>Ecnomidae</taxon>
        <taxon>Ecnomus</taxon>
    </lineage>
</organism>
<dbReference type="Gene3D" id="1.10.287.70">
    <property type="match status" value="1"/>
</dbReference>
<dbReference type="EMBL" id="OL678013">
    <property type="protein sequence ID" value="UZZ43914.1"/>
    <property type="molecule type" value="Genomic_DNA"/>
</dbReference>
<keyword evidence="5" id="KW-1278">Translocase</keyword>
<dbReference type="InterPro" id="IPR035973">
    <property type="entry name" value="Cyt_c_oxidase_su3-like_sf"/>
</dbReference>
<feature type="domain" description="Heme-copper oxidase subunit III family profile" evidence="10">
    <location>
        <begin position="5"/>
        <end position="262"/>
    </location>
</feature>